<evidence type="ECO:0000313" key="7">
    <source>
        <dbReference type="EMBL" id="MDW4574545.1"/>
    </source>
</evidence>
<feature type="domain" description="HTH tetR-type" evidence="6">
    <location>
        <begin position="16"/>
        <end position="74"/>
    </location>
</feature>
<reference evidence="7 8" key="1">
    <citation type="submission" date="2023-11" db="EMBL/GenBank/DDBJ databases">
        <title>Draft genome sequence of Microbacterium arthrosphaerae JCM 30492.</title>
        <authorList>
            <person name="Zhang G."/>
            <person name="Ding Y."/>
        </authorList>
    </citation>
    <scope>NUCLEOTIDE SEQUENCE [LARGE SCALE GENOMIC DNA]</scope>
    <source>
        <strain evidence="7 8">JCM 30492</strain>
    </source>
</reference>
<comment type="caution">
    <text evidence="7">The sequence shown here is derived from an EMBL/GenBank/DDBJ whole genome shotgun (WGS) entry which is preliminary data.</text>
</comment>
<dbReference type="Gene3D" id="1.10.357.10">
    <property type="entry name" value="Tetracycline Repressor, domain 2"/>
    <property type="match status" value="1"/>
</dbReference>
<dbReference type="PANTHER" id="PTHR30055:SF234">
    <property type="entry name" value="HTH-TYPE TRANSCRIPTIONAL REGULATOR BETI"/>
    <property type="match status" value="1"/>
</dbReference>
<name>A0ABU4H5M6_9MICO</name>
<dbReference type="RefSeq" id="WP_318355040.1">
    <property type="nucleotide sequence ID" value="NZ_JAWQEV010000009.1"/>
</dbReference>
<protein>
    <submittedName>
        <fullName evidence="7">Helix-turn-helix domain-containing protein</fullName>
    </submittedName>
</protein>
<keyword evidence="2 4" id="KW-0238">DNA-binding</keyword>
<proteinExistence type="predicted"/>
<gene>
    <name evidence="7" type="ORF">R8Z58_17350</name>
</gene>
<sequence length="235" mass="24553">MTSPIDAARRPRRDALENRAGILAAAHVALAHDPRASVDAIARQAGLSRRALYGHFDDRDALVRELVAQGAARFNAVARSIDDDDARVALARLAAALWNEAAHVQVLAAIALDEAHLDETATALAPLRRAVVRIVREGQQADALRTDVAAPTLARLVEETARTVITRIDASSPAARDLAVRSVLSIAGLSWREAAALLADHPEILAAPTAPAAAEGAPTAAEAPEAAPGTPEATE</sequence>
<keyword evidence="1" id="KW-0805">Transcription regulation</keyword>
<feature type="region of interest" description="Disordered" evidence="5">
    <location>
        <begin position="209"/>
        <end position="235"/>
    </location>
</feature>
<accession>A0ABU4H5M6</accession>
<dbReference type="InterPro" id="IPR001647">
    <property type="entry name" value="HTH_TetR"/>
</dbReference>
<dbReference type="Proteomes" id="UP001283109">
    <property type="component" value="Unassembled WGS sequence"/>
</dbReference>
<dbReference type="InterPro" id="IPR009057">
    <property type="entry name" value="Homeodomain-like_sf"/>
</dbReference>
<evidence type="ECO:0000256" key="1">
    <source>
        <dbReference type="ARBA" id="ARBA00023015"/>
    </source>
</evidence>
<evidence type="ECO:0000256" key="2">
    <source>
        <dbReference type="ARBA" id="ARBA00023125"/>
    </source>
</evidence>
<evidence type="ECO:0000256" key="4">
    <source>
        <dbReference type="PROSITE-ProRule" id="PRU00335"/>
    </source>
</evidence>
<keyword evidence="3" id="KW-0804">Transcription</keyword>
<dbReference type="SUPFAM" id="SSF46689">
    <property type="entry name" value="Homeodomain-like"/>
    <property type="match status" value="1"/>
</dbReference>
<evidence type="ECO:0000256" key="3">
    <source>
        <dbReference type="ARBA" id="ARBA00023163"/>
    </source>
</evidence>
<keyword evidence="8" id="KW-1185">Reference proteome</keyword>
<dbReference type="Pfam" id="PF00440">
    <property type="entry name" value="TetR_N"/>
    <property type="match status" value="1"/>
</dbReference>
<evidence type="ECO:0000259" key="6">
    <source>
        <dbReference type="PROSITE" id="PS50977"/>
    </source>
</evidence>
<evidence type="ECO:0000256" key="5">
    <source>
        <dbReference type="SAM" id="MobiDB-lite"/>
    </source>
</evidence>
<feature type="DNA-binding region" description="H-T-H motif" evidence="4">
    <location>
        <begin position="37"/>
        <end position="56"/>
    </location>
</feature>
<dbReference type="PANTHER" id="PTHR30055">
    <property type="entry name" value="HTH-TYPE TRANSCRIPTIONAL REGULATOR RUTR"/>
    <property type="match status" value="1"/>
</dbReference>
<dbReference type="EMBL" id="JAWQEV010000009">
    <property type="protein sequence ID" value="MDW4574545.1"/>
    <property type="molecule type" value="Genomic_DNA"/>
</dbReference>
<dbReference type="InterPro" id="IPR050109">
    <property type="entry name" value="HTH-type_TetR-like_transc_reg"/>
</dbReference>
<organism evidence="7 8">
    <name type="scientific">Microbacterium arthrosphaerae</name>
    <dbReference type="NCBI Taxonomy" id="792652"/>
    <lineage>
        <taxon>Bacteria</taxon>
        <taxon>Bacillati</taxon>
        <taxon>Actinomycetota</taxon>
        <taxon>Actinomycetes</taxon>
        <taxon>Micrococcales</taxon>
        <taxon>Microbacteriaceae</taxon>
        <taxon>Microbacterium</taxon>
    </lineage>
</organism>
<dbReference type="PROSITE" id="PS50977">
    <property type="entry name" value="HTH_TETR_2"/>
    <property type="match status" value="1"/>
</dbReference>
<evidence type="ECO:0000313" key="8">
    <source>
        <dbReference type="Proteomes" id="UP001283109"/>
    </source>
</evidence>